<keyword evidence="3" id="KW-1185">Reference proteome</keyword>
<accession>A0A1J8PYT4</accession>
<keyword evidence="1" id="KW-0732">Signal</keyword>
<protein>
    <submittedName>
        <fullName evidence="2">Uncharacterized protein</fullName>
    </submittedName>
</protein>
<dbReference type="AlphaFoldDB" id="A0A1J8PYT4"/>
<feature type="signal peptide" evidence="1">
    <location>
        <begin position="1"/>
        <end position="18"/>
    </location>
</feature>
<feature type="chain" id="PRO_5009649545" evidence="1">
    <location>
        <begin position="19"/>
        <end position="382"/>
    </location>
</feature>
<evidence type="ECO:0000313" key="2">
    <source>
        <dbReference type="EMBL" id="OJA13607.1"/>
    </source>
</evidence>
<dbReference type="Proteomes" id="UP000183567">
    <property type="component" value="Unassembled WGS sequence"/>
</dbReference>
<name>A0A1J8PYT4_9AGAM</name>
<sequence length="382" mass="41305">MMRLFLISALSQVFTVLSQQAQAPYQGPQGSLGCEDYARQKGMHTDGWDVIDDAGHPKCSRGSQELCHGVEYIDIHNQSDMCCREPSEDVTWIDKTTKSAKVYFQCGSKQILLVHLLEQCCAKNHVWIFDKGVDPTQGACCTVGSYLENGQCTPLTDLTPSRVNCPPGLYMQDDKCIPVTSPGTVQCGNGNCRIEPPSPCTSYPVCGCGEYLGIKYGHCYILSFSDGLQLGTTRDNNQYVKGGFFNDIPFKVCNSTTDCSLGKTVEVGESFYLQDQQGRYNDPQGTKGWIDNAYNGAHIGFTLDANSAGTFGGVPTCAGGECAIQLLGGPNKGGISPACPTVTPGVSFYANPKVRDPVRFSEVTCDDYGVPLTSDISPNVKY</sequence>
<evidence type="ECO:0000313" key="3">
    <source>
        <dbReference type="Proteomes" id="UP000183567"/>
    </source>
</evidence>
<dbReference type="PROSITE" id="PS51257">
    <property type="entry name" value="PROKAR_LIPOPROTEIN"/>
    <property type="match status" value="1"/>
</dbReference>
<proteinExistence type="predicted"/>
<organism evidence="2 3">
    <name type="scientific">Rhizopogon vesiculosus</name>
    <dbReference type="NCBI Taxonomy" id="180088"/>
    <lineage>
        <taxon>Eukaryota</taxon>
        <taxon>Fungi</taxon>
        <taxon>Dikarya</taxon>
        <taxon>Basidiomycota</taxon>
        <taxon>Agaricomycotina</taxon>
        <taxon>Agaricomycetes</taxon>
        <taxon>Agaricomycetidae</taxon>
        <taxon>Boletales</taxon>
        <taxon>Suillineae</taxon>
        <taxon>Rhizopogonaceae</taxon>
        <taxon>Rhizopogon</taxon>
    </lineage>
</organism>
<dbReference type="EMBL" id="LVVM01004092">
    <property type="protein sequence ID" value="OJA13607.1"/>
    <property type="molecule type" value="Genomic_DNA"/>
</dbReference>
<gene>
    <name evidence="2" type="ORF">AZE42_02730</name>
</gene>
<dbReference type="OrthoDB" id="4662630at2759"/>
<comment type="caution">
    <text evidence="2">The sequence shown here is derived from an EMBL/GenBank/DDBJ whole genome shotgun (WGS) entry which is preliminary data.</text>
</comment>
<reference evidence="2 3" key="1">
    <citation type="submission" date="2016-03" db="EMBL/GenBank/DDBJ databases">
        <title>Comparative genomics of the ectomycorrhizal sister species Rhizopogon vinicolor and Rhizopogon vesiculosus (Basidiomycota: Boletales) reveals a divergence of the mating type B locus.</title>
        <authorList>
            <person name="Mujic A.B."/>
            <person name="Kuo A."/>
            <person name="Tritt A."/>
            <person name="Lipzen A."/>
            <person name="Chen C."/>
            <person name="Johnson J."/>
            <person name="Sharma A."/>
            <person name="Barry K."/>
            <person name="Grigoriev I.V."/>
            <person name="Spatafora J.W."/>
        </authorList>
    </citation>
    <scope>NUCLEOTIDE SEQUENCE [LARGE SCALE GENOMIC DNA]</scope>
    <source>
        <strain evidence="2 3">AM-OR11-056</strain>
    </source>
</reference>
<evidence type="ECO:0000256" key="1">
    <source>
        <dbReference type="SAM" id="SignalP"/>
    </source>
</evidence>
<dbReference type="STRING" id="180088.A0A1J8PYT4"/>